<sequence length="264" mass="30224">MEVKESGIAKQIDLILREIEELKAIFILGQRVLPFLEELFGFVKEIGPMLNEINKSLEESSKKIPRASNQLTTVTKTTEMATTEILDALDEMSLKFGEIKGFITAMKNCYEKQKKLAQKISRCLKNEEFGKIHGLWGRFYETFKNCNGFDDVLIKLADVKQSADNIMIALQFQDITAQQISAITYLIESVQERLTHLLENLEDKKLKNSETKIFDSRDESFNPMAQYDRSELKQKIVDEVIEENGNIASQEEIDKIFSHGKNAS</sequence>
<dbReference type="GO" id="GO:0009288">
    <property type="term" value="C:bacterial-type flagellum"/>
    <property type="evidence" value="ECO:0007669"/>
    <property type="project" value="InterPro"/>
</dbReference>
<dbReference type="SUPFAM" id="SSF75708">
    <property type="entry name" value="Chemotaxis phosphatase CheZ"/>
    <property type="match status" value="1"/>
</dbReference>
<reference evidence="1 2" key="1">
    <citation type="submission" date="2015-11" db="EMBL/GenBank/DDBJ databases">
        <authorList>
            <person name="Varghese N."/>
        </authorList>
    </citation>
    <scope>NUCLEOTIDE SEQUENCE [LARGE SCALE GENOMIC DNA]</scope>
    <source>
        <strain evidence="1 2">JGI-25</strain>
    </source>
</reference>
<dbReference type="AlphaFoldDB" id="A0A916LIK4"/>
<dbReference type="InterPro" id="IPR007439">
    <property type="entry name" value="Chemotax_Pase_CheZ"/>
</dbReference>
<dbReference type="Gene3D" id="1.10.287.500">
    <property type="entry name" value="Helix hairpin bin"/>
    <property type="match status" value="1"/>
</dbReference>
<accession>A0A916LIK4</accession>
<protein>
    <submittedName>
        <fullName evidence="1">Chemotaxis regulator CheZ, phosphatase of CheY~P</fullName>
    </submittedName>
</protein>
<evidence type="ECO:0000313" key="1">
    <source>
        <dbReference type="EMBL" id="CUS97249.1"/>
    </source>
</evidence>
<evidence type="ECO:0000313" key="2">
    <source>
        <dbReference type="Proteomes" id="UP000243105"/>
    </source>
</evidence>
<organism evidence="1 2">
    <name type="scientific">Kryptobacter tengchongensis</name>
    <dbReference type="NCBI Taxonomy" id="1643429"/>
    <lineage>
        <taxon>Bacteria</taxon>
        <taxon>Pseudomonadati</taxon>
        <taxon>Candidatus Kryptoniota</taxon>
        <taxon>Candidatus Kryptobacter</taxon>
    </lineage>
</organism>
<dbReference type="Pfam" id="PF04344">
    <property type="entry name" value="CheZ"/>
    <property type="match status" value="1"/>
</dbReference>
<comment type="caution">
    <text evidence="1">The sequence shown here is derived from an EMBL/GenBank/DDBJ whole genome shotgun (WGS) entry which is preliminary data.</text>
</comment>
<gene>
    <name evidence="1" type="ORF">JGI25_00232</name>
</gene>
<dbReference type="GO" id="GO:0003824">
    <property type="term" value="F:catalytic activity"/>
    <property type="evidence" value="ECO:0007669"/>
    <property type="project" value="InterPro"/>
</dbReference>
<dbReference type="Proteomes" id="UP000243105">
    <property type="component" value="Unassembled WGS sequence"/>
</dbReference>
<dbReference type="RefSeq" id="WP_072211943.1">
    <property type="nucleotide sequence ID" value="NZ_CZVV01000008.1"/>
</dbReference>
<dbReference type="EMBL" id="CZVV01000008">
    <property type="protein sequence ID" value="CUS97249.1"/>
    <property type="molecule type" value="Genomic_DNA"/>
</dbReference>
<dbReference type="GO" id="GO:0050920">
    <property type="term" value="P:regulation of chemotaxis"/>
    <property type="evidence" value="ECO:0007669"/>
    <property type="project" value="InterPro"/>
</dbReference>
<proteinExistence type="predicted"/>
<name>A0A916LIK4_KRYT1</name>